<comment type="catalytic activity">
    <reaction evidence="9">
        <text>L-methionyl-tRNA(fMet) + (6R)-10-formyltetrahydrofolate = N-formyl-L-methionyl-tRNA(fMet) + (6S)-5,6,7,8-tetrahydrofolate + H(+)</text>
        <dbReference type="Rhea" id="RHEA:24380"/>
        <dbReference type="Rhea" id="RHEA-COMP:9952"/>
        <dbReference type="Rhea" id="RHEA-COMP:9953"/>
        <dbReference type="ChEBI" id="CHEBI:15378"/>
        <dbReference type="ChEBI" id="CHEBI:57453"/>
        <dbReference type="ChEBI" id="CHEBI:78530"/>
        <dbReference type="ChEBI" id="CHEBI:78844"/>
        <dbReference type="ChEBI" id="CHEBI:195366"/>
        <dbReference type="EC" id="2.1.2.9"/>
    </reaction>
    <physiologicalReaction direction="left-to-right" evidence="9">
        <dbReference type="Rhea" id="RHEA:24381"/>
    </physiologicalReaction>
</comment>
<evidence type="ECO:0000256" key="6">
    <source>
        <dbReference type="ARBA" id="ARBA00022917"/>
    </source>
</evidence>
<dbReference type="Proteomes" id="UP001318040">
    <property type="component" value="Chromosome 1"/>
</dbReference>
<comment type="subcellular location">
    <subcellularLocation>
        <location evidence="1">Mitochondrion</location>
    </subcellularLocation>
</comment>
<dbReference type="InterPro" id="IPR005793">
    <property type="entry name" value="Formyl_trans_C"/>
</dbReference>
<evidence type="ECO:0000259" key="11">
    <source>
        <dbReference type="Pfam" id="PF00551"/>
    </source>
</evidence>
<dbReference type="InterPro" id="IPR036477">
    <property type="entry name" value="Formyl_transf_N_sf"/>
</dbReference>
<comment type="function">
    <text evidence="10">Methionyl-tRNA formyltransferase that formylates methionyl-tRNA in mitochondria and is crucial for translation initiation.</text>
</comment>
<comment type="similarity">
    <text evidence="2">Belongs to the Fmt family.</text>
</comment>
<proteinExistence type="inferred from homology"/>
<dbReference type="RefSeq" id="XP_032803605.1">
    <property type="nucleotide sequence ID" value="XM_032947714.1"/>
</dbReference>
<evidence type="ECO:0000256" key="9">
    <source>
        <dbReference type="ARBA" id="ARBA00052555"/>
    </source>
</evidence>
<dbReference type="InterPro" id="IPR041711">
    <property type="entry name" value="Met-tRNA-FMT_N"/>
</dbReference>
<protein>
    <recommendedName>
        <fullName evidence="4">Methionyl-tRNA formyltransferase, mitochondrial</fullName>
        <ecNumber evidence="3">2.1.2.9</ecNumber>
    </recommendedName>
</protein>
<dbReference type="PANTHER" id="PTHR11138:SF5">
    <property type="entry name" value="METHIONYL-TRNA FORMYLTRANSFERASE, MITOCHONDRIAL"/>
    <property type="match status" value="1"/>
</dbReference>
<dbReference type="EC" id="2.1.2.9" evidence="3"/>
<dbReference type="SUPFAM" id="SSF53328">
    <property type="entry name" value="Formyltransferase"/>
    <property type="match status" value="1"/>
</dbReference>
<evidence type="ECO:0000256" key="5">
    <source>
        <dbReference type="ARBA" id="ARBA00022679"/>
    </source>
</evidence>
<dbReference type="GO" id="GO:0005739">
    <property type="term" value="C:mitochondrion"/>
    <property type="evidence" value="ECO:0007669"/>
    <property type="project" value="UniProtKB-SubCell"/>
</dbReference>
<dbReference type="KEGG" id="pmrn:116939415"/>
<dbReference type="AlphaFoldDB" id="A0AAJ7WN18"/>
<evidence type="ECO:0000256" key="7">
    <source>
        <dbReference type="ARBA" id="ARBA00022946"/>
    </source>
</evidence>
<evidence type="ECO:0000256" key="1">
    <source>
        <dbReference type="ARBA" id="ARBA00004173"/>
    </source>
</evidence>
<accession>A0AAJ7WN18</accession>
<reference evidence="13" key="2">
    <citation type="submission" date="2025-05" db="UniProtKB">
        <authorList>
            <consortium name="RefSeq"/>
        </authorList>
    </citation>
    <scope>NUCLEOTIDE SEQUENCE [LARGE SCALE GENOMIC DNA]</scope>
</reference>
<dbReference type="PANTHER" id="PTHR11138">
    <property type="entry name" value="METHIONYL-TRNA FORMYLTRANSFERASE"/>
    <property type="match status" value="1"/>
</dbReference>
<dbReference type="RefSeq" id="XP_032803615.1">
    <property type="nucleotide sequence ID" value="XM_032947724.1"/>
</dbReference>
<evidence type="ECO:0000256" key="3">
    <source>
        <dbReference type="ARBA" id="ARBA00012261"/>
    </source>
</evidence>
<dbReference type="CTD" id="123263"/>
<evidence type="ECO:0000313" key="15">
    <source>
        <dbReference type="RefSeq" id="XP_032803615.1"/>
    </source>
</evidence>
<dbReference type="InterPro" id="IPR002376">
    <property type="entry name" value="Formyl_transf_N"/>
</dbReference>
<dbReference type="NCBIfam" id="TIGR00460">
    <property type="entry name" value="fmt"/>
    <property type="match status" value="1"/>
</dbReference>
<evidence type="ECO:0000256" key="8">
    <source>
        <dbReference type="ARBA" id="ARBA00023128"/>
    </source>
</evidence>
<evidence type="ECO:0000256" key="4">
    <source>
        <dbReference type="ARBA" id="ARBA00014185"/>
    </source>
</evidence>
<keyword evidence="5" id="KW-0808">Transferase</keyword>
<dbReference type="Pfam" id="PF02911">
    <property type="entry name" value="Formyl_trans_C"/>
    <property type="match status" value="1"/>
</dbReference>
<reference evidence="14 15" key="1">
    <citation type="submission" date="2025-04" db="UniProtKB">
        <authorList>
            <consortium name="RefSeq"/>
        </authorList>
    </citation>
    <scope>IDENTIFICATION</scope>
    <source>
        <tissue evidence="14 15">Sperm</tissue>
    </source>
</reference>
<keyword evidence="8" id="KW-0496">Mitochondrion</keyword>
<dbReference type="Gene3D" id="3.40.50.12230">
    <property type="match status" value="1"/>
</dbReference>
<organism evidence="13 15">
    <name type="scientific">Petromyzon marinus</name>
    <name type="common">Sea lamprey</name>
    <dbReference type="NCBI Taxonomy" id="7757"/>
    <lineage>
        <taxon>Eukaryota</taxon>
        <taxon>Metazoa</taxon>
        <taxon>Chordata</taxon>
        <taxon>Craniata</taxon>
        <taxon>Vertebrata</taxon>
        <taxon>Cyclostomata</taxon>
        <taxon>Hyperoartia</taxon>
        <taxon>Petromyzontiformes</taxon>
        <taxon>Petromyzontidae</taxon>
        <taxon>Petromyzon</taxon>
    </lineage>
</organism>
<name>A0AAJ7WN18_PETMA</name>
<evidence type="ECO:0000256" key="2">
    <source>
        <dbReference type="ARBA" id="ARBA00010699"/>
    </source>
</evidence>
<dbReference type="InterPro" id="IPR005794">
    <property type="entry name" value="Fmt"/>
</dbReference>
<dbReference type="GO" id="GO:0004479">
    <property type="term" value="F:methionyl-tRNA formyltransferase activity"/>
    <property type="evidence" value="ECO:0007669"/>
    <property type="project" value="UniProtKB-EC"/>
</dbReference>
<evidence type="ECO:0000256" key="10">
    <source>
        <dbReference type="ARBA" id="ARBA00057846"/>
    </source>
</evidence>
<sequence>MYFGQLRWAQPVLRSMGRMHCGPTSSQQPKSGTVLNLVKRCGCSNATEHVHNSTTPSGPVAAEFCGRDSFSRTIFSKKESGLSPTIFVNSMNKTHSLSVHSSCWPEVSVSASKRCSLLKSTSLDLCEKFRNRIQKCVGSQNSAVGYHMSAKALNSDDANVLDNKHSEVRKEPPWRVLFFGSDNFALESLQALKSACNSGLLETLEVVTLPKQTIPVRSLASELGLVVHDWPYVPPSPSWSLPGGPTSGGFHVGVVVSFGCLLSQDLISSFPYGILNVHPSLLPRWRGSSPLIHTVLHGDTVTGVTVMKIRPQRFDVGNILLQEKHSVPHRCTAVELRQMLSRVGAELLIKTLSDLPGYTEKSTEQPKEGLTLAPKVNTSMCWVRWDQQTTDYIDRLYRAIGTQLPLRTQWMSRPIKLMNMVDIEDMSTSLVCAAAQKRPNAHPGDLYFCKHSNILCVRCQDGWVGFRTLVLKKKLSASDFYNGYLHSFFQEGHHTESTVGQSTQPGEEPERAANCPGSFHTPASVIGCNGSIEKKSHFQD</sequence>
<evidence type="ECO:0000313" key="14">
    <source>
        <dbReference type="RefSeq" id="XP_032803605.1"/>
    </source>
</evidence>
<feature type="domain" description="Formyl transferase C-terminal" evidence="12">
    <location>
        <begin position="376"/>
        <end position="484"/>
    </location>
</feature>
<keyword evidence="6" id="KW-0648">Protein biosynthesis</keyword>
<keyword evidence="7" id="KW-0809">Transit peptide</keyword>
<dbReference type="FunFam" id="3.40.50.12230:FF:000003">
    <property type="entry name" value="methionyl-tRNA formyltransferase, mitochondrial"/>
    <property type="match status" value="1"/>
</dbReference>
<feature type="domain" description="Formyl transferase N-terminal" evidence="11">
    <location>
        <begin position="252"/>
        <end position="351"/>
    </location>
</feature>
<evidence type="ECO:0000313" key="13">
    <source>
        <dbReference type="Proteomes" id="UP001318040"/>
    </source>
</evidence>
<dbReference type="CDD" id="cd08646">
    <property type="entry name" value="FMT_core_Met-tRNA-FMT_N"/>
    <property type="match status" value="1"/>
</dbReference>
<keyword evidence="13" id="KW-1185">Reference proteome</keyword>
<dbReference type="Pfam" id="PF00551">
    <property type="entry name" value="Formyl_trans_N"/>
    <property type="match status" value="1"/>
</dbReference>
<evidence type="ECO:0000259" key="12">
    <source>
        <dbReference type="Pfam" id="PF02911"/>
    </source>
</evidence>
<gene>
    <name evidence="14 15" type="primary">MTFMT</name>
</gene>